<proteinExistence type="predicted"/>
<accession>A0A9P5TM12</accession>
<evidence type="ECO:0000313" key="1">
    <source>
        <dbReference type="EMBL" id="KAF8891915.1"/>
    </source>
</evidence>
<evidence type="ECO:0000313" key="2">
    <source>
        <dbReference type="Proteomes" id="UP000724874"/>
    </source>
</evidence>
<dbReference type="EMBL" id="JADNYJ010000070">
    <property type="protein sequence ID" value="KAF8891915.1"/>
    <property type="molecule type" value="Genomic_DNA"/>
</dbReference>
<reference evidence="1" key="1">
    <citation type="submission" date="2020-11" db="EMBL/GenBank/DDBJ databases">
        <authorList>
            <consortium name="DOE Joint Genome Institute"/>
            <person name="Ahrendt S."/>
            <person name="Riley R."/>
            <person name="Andreopoulos W."/>
            <person name="LaButti K."/>
            <person name="Pangilinan J."/>
            <person name="Ruiz-duenas F.J."/>
            <person name="Barrasa J.M."/>
            <person name="Sanchez-Garcia M."/>
            <person name="Camarero S."/>
            <person name="Miyauchi S."/>
            <person name="Serrano A."/>
            <person name="Linde D."/>
            <person name="Babiker R."/>
            <person name="Drula E."/>
            <person name="Ayuso-Fernandez I."/>
            <person name="Pacheco R."/>
            <person name="Padilla G."/>
            <person name="Ferreira P."/>
            <person name="Barriuso J."/>
            <person name="Kellner H."/>
            <person name="Castanera R."/>
            <person name="Alfaro M."/>
            <person name="Ramirez L."/>
            <person name="Pisabarro A.G."/>
            <person name="Kuo A."/>
            <person name="Tritt A."/>
            <person name="Lipzen A."/>
            <person name="He G."/>
            <person name="Yan M."/>
            <person name="Ng V."/>
            <person name="Cullen D."/>
            <person name="Martin F."/>
            <person name="Rosso M.-N."/>
            <person name="Henrissat B."/>
            <person name="Hibbett D."/>
            <person name="Martinez A.T."/>
            <person name="Grigoriev I.V."/>
        </authorList>
    </citation>
    <scope>NUCLEOTIDE SEQUENCE</scope>
    <source>
        <strain evidence="1">AH 44721</strain>
    </source>
</reference>
<protein>
    <submittedName>
        <fullName evidence="1">Uncharacterized protein</fullName>
    </submittedName>
</protein>
<dbReference type="AlphaFoldDB" id="A0A9P5TM12"/>
<dbReference type="Proteomes" id="UP000724874">
    <property type="component" value="Unassembled WGS sequence"/>
</dbReference>
<sequence length="228" mass="25255">MESISSLIGVYLVPDLAAAYNLLFHYFKSSTKVSDQAKSFASSSCISGTLKELKRWWKSVMHHPAEELLWPEARSWAKPSLTFGFWPGSRFGKAKARSSQAKAGAFRPSWSWHITTCDQPENSAICLPTCSFGHWLVFRAEGDQIEQDWMLQSSLCMGIVSYAGYIGSGNGGSGGRGSNIGLHNHMTYNHIVVNGVSNGKANSQTEKCIRALKNHIKKLENIIREIIN</sequence>
<organism evidence="1 2">
    <name type="scientific">Gymnopilus junonius</name>
    <name type="common">Spectacular rustgill mushroom</name>
    <name type="synonym">Gymnopilus spectabilis subsp. junonius</name>
    <dbReference type="NCBI Taxonomy" id="109634"/>
    <lineage>
        <taxon>Eukaryota</taxon>
        <taxon>Fungi</taxon>
        <taxon>Dikarya</taxon>
        <taxon>Basidiomycota</taxon>
        <taxon>Agaricomycotina</taxon>
        <taxon>Agaricomycetes</taxon>
        <taxon>Agaricomycetidae</taxon>
        <taxon>Agaricales</taxon>
        <taxon>Agaricineae</taxon>
        <taxon>Hymenogastraceae</taxon>
        <taxon>Gymnopilus</taxon>
    </lineage>
</organism>
<comment type="caution">
    <text evidence="1">The sequence shown here is derived from an EMBL/GenBank/DDBJ whole genome shotgun (WGS) entry which is preliminary data.</text>
</comment>
<name>A0A9P5TM12_GYMJU</name>
<keyword evidence="2" id="KW-1185">Reference proteome</keyword>
<gene>
    <name evidence="1" type="ORF">CPB84DRAFT_1748788</name>
</gene>